<accession>A0A6P6RMV8</accession>
<feature type="region of interest" description="Disordered" evidence="1">
    <location>
        <begin position="227"/>
        <end position="258"/>
    </location>
</feature>
<protein>
    <submittedName>
        <fullName evidence="3">Uncharacterized protein LOC113120681 isoform X1</fullName>
    </submittedName>
</protein>
<name>A0A6P6RMV8_CARAU</name>
<reference evidence="3" key="1">
    <citation type="submission" date="2025-08" db="UniProtKB">
        <authorList>
            <consortium name="RefSeq"/>
        </authorList>
    </citation>
    <scope>IDENTIFICATION</scope>
    <source>
        <strain evidence="3">Wakin</strain>
        <tissue evidence="3">Muscle</tissue>
    </source>
</reference>
<keyword evidence="2" id="KW-1185">Reference proteome</keyword>
<dbReference type="AlphaFoldDB" id="A0A6P6RMV8"/>
<dbReference type="GeneID" id="113120681"/>
<organism evidence="2 3">
    <name type="scientific">Carassius auratus</name>
    <name type="common">Goldfish</name>
    <dbReference type="NCBI Taxonomy" id="7957"/>
    <lineage>
        <taxon>Eukaryota</taxon>
        <taxon>Metazoa</taxon>
        <taxon>Chordata</taxon>
        <taxon>Craniata</taxon>
        <taxon>Vertebrata</taxon>
        <taxon>Euteleostomi</taxon>
        <taxon>Actinopterygii</taxon>
        <taxon>Neopterygii</taxon>
        <taxon>Teleostei</taxon>
        <taxon>Ostariophysi</taxon>
        <taxon>Cypriniformes</taxon>
        <taxon>Cyprinidae</taxon>
        <taxon>Cyprininae</taxon>
        <taxon>Carassius</taxon>
    </lineage>
</organism>
<dbReference type="OrthoDB" id="8972342at2759"/>
<evidence type="ECO:0000313" key="3">
    <source>
        <dbReference type="RefSeq" id="XP_026146428.1"/>
    </source>
</evidence>
<gene>
    <name evidence="3" type="primary">LOC113120681</name>
</gene>
<sequence>MAPPGSNIEHQAFDGINTQAAIDPDSAADGKTRSVSIIFYEKSKFKIFFVYEEFNYFFFFLDFIQFITQPAFQTVIDLTQDGDEDPTVNVTDNIPPDSAPAHIENPIGSCDESLPGPADEPARKKTRKTNRPTSPGSPGPCDEPPRKTYRFTAVVRPEPNGELPRKAYRFPPAISPESPPERKTLCPVPPNSPATSPETDLFYADSSRSHKDDVTTWGMSQIDAWDQSSWTSERDEVSTTNVGQTPYPSPSPSSEEVEVEEVPAPQPLDESFDDLPPFHSPINSIQSFGQEFRDAQVDINNKYVELRDVQDDINNKLIALGNESRDRQIETLSRLDALHGELRAYHLETRSRFDAQDRFIQDLANEIFQRVNAMRSTIDRQFDRNDRAVTQYQRELMLILHHLILTIVYETAESN</sequence>
<evidence type="ECO:0000313" key="2">
    <source>
        <dbReference type="Proteomes" id="UP000515129"/>
    </source>
</evidence>
<dbReference type="KEGG" id="caua:113120681"/>
<dbReference type="Proteomes" id="UP000515129">
    <property type="component" value="Chromosome 20"/>
</dbReference>
<feature type="region of interest" description="Disordered" evidence="1">
    <location>
        <begin position="81"/>
        <end position="212"/>
    </location>
</feature>
<evidence type="ECO:0000256" key="1">
    <source>
        <dbReference type="SAM" id="MobiDB-lite"/>
    </source>
</evidence>
<proteinExistence type="predicted"/>
<dbReference type="RefSeq" id="XP_026146428.1">
    <property type="nucleotide sequence ID" value="XM_026290643.1"/>
</dbReference>